<reference evidence="2 3" key="1">
    <citation type="submission" date="2022-11" db="EMBL/GenBank/DDBJ databases">
        <title>Whole genome sequence of Eschrichtius robustus ER-17-0199.</title>
        <authorList>
            <person name="Bruniche-Olsen A."/>
            <person name="Black A.N."/>
            <person name="Fields C.J."/>
            <person name="Walden K."/>
            <person name="Dewoody J.A."/>
        </authorList>
    </citation>
    <scope>NUCLEOTIDE SEQUENCE [LARGE SCALE GENOMIC DNA]</scope>
    <source>
        <strain evidence="2">ER-17-0199</strain>
        <tissue evidence="2">Blubber</tissue>
    </source>
</reference>
<accession>A0AB34H8J7</accession>
<sequence length="269" mass="29890">MNMKIDEVNDSHERCSPSSLQNQKRLALFGGLRTAHFFPYSALRIAFGSCPLSCANNAASWSHPDLLYHQLAEVKKQKEEKAKQDADAQNRAKGQKNFIRERQPSASQEESSFQEPDLLGLKLSERSKAENLFLEADGGDFGSSNEFPQGNKLGTFCGTAPHATGNSSRAKSTTALRCVCMAWEPSSTGRSGGPCLFMDRRQGDVGAGTEQSRHCSTCPRSVRPAHEMPYPHPQQERHFSRNHEHPWMNVGHEGELRPCAEPLPDREDP</sequence>
<feature type="region of interest" description="Disordered" evidence="1">
    <location>
        <begin position="245"/>
        <end position="269"/>
    </location>
</feature>
<evidence type="ECO:0000256" key="1">
    <source>
        <dbReference type="SAM" id="MobiDB-lite"/>
    </source>
</evidence>
<feature type="compositionally biased region" description="Polar residues" evidence="1">
    <location>
        <begin position="104"/>
        <end position="114"/>
    </location>
</feature>
<evidence type="ECO:0000313" key="3">
    <source>
        <dbReference type="Proteomes" id="UP001159641"/>
    </source>
</evidence>
<feature type="region of interest" description="Disordered" evidence="1">
    <location>
        <begin position="78"/>
        <end position="116"/>
    </location>
</feature>
<keyword evidence="3" id="KW-1185">Reference proteome</keyword>
<proteinExistence type="predicted"/>
<name>A0AB34H8J7_ESCRO</name>
<feature type="compositionally biased region" description="Basic and acidic residues" evidence="1">
    <location>
        <begin position="78"/>
        <end position="90"/>
    </location>
</feature>
<dbReference type="EMBL" id="JAIQCJ010001751">
    <property type="protein sequence ID" value="KAJ8787663.1"/>
    <property type="molecule type" value="Genomic_DNA"/>
</dbReference>
<dbReference type="Proteomes" id="UP001159641">
    <property type="component" value="Unassembled WGS sequence"/>
</dbReference>
<gene>
    <name evidence="2" type="ORF">J1605_022821</name>
</gene>
<protein>
    <submittedName>
        <fullName evidence="2">Uncharacterized protein</fullName>
    </submittedName>
</protein>
<comment type="caution">
    <text evidence="2">The sequence shown here is derived from an EMBL/GenBank/DDBJ whole genome shotgun (WGS) entry which is preliminary data.</text>
</comment>
<organism evidence="2 3">
    <name type="scientific">Eschrichtius robustus</name>
    <name type="common">California gray whale</name>
    <name type="synonym">Eschrichtius gibbosus</name>
    <dbReference type="NCBI Taxonomy" id="9764"/>
    <lineage>
        <taxon>Eukaryota</taxon>
        <taxon>Metazoa</taxon>
        <taxon>Chordata</taxon>
        <taxon>Craniata</taxon>
        <taxon>Vertebrata</taxon>
        <taxon>Euteleostomi</taxon>
        <taxon>Mammalia</taxon>
        <taxon>Eutheria</taxon>
        <taxon>Laurasiatheria</taxon>
        <taxon>Artiodactyla</taxon>
        <taxon>Whippomorpha</taxon>
        <taxon>Cetacea</taxon>
        <taxon>Mysticeti</taxon>
        <taxon>Eschrichtiidae</taxon>
        <taxon>Eschrichtius</taxon>
    </lineage>
</organism>
<dbReference type="AlphaFoldDB" id="A0AB34H8J7"/>
<evidence type="ECO:0000313" key="2">
    <source>
        <dbReference type="EMBL" id="KAJ8787663.1"/>
    </source>
</evidence>